<dbReference type="GO" id="GO:0005737">
    <property type="term" value="C:cytoplasm"/>
    <property type="evidence" value="ECO:0007669"/>
    <property type="project" value="TreeGrafter"/>
</dbReference>
<evidence type="ECO:0000313" key="2">
    <source>
        <dbReference type="Proteomes" id="UP000305948"/>
    </source>
</evidence>
<dbReference type="Gene3D" id="3.40.50.150">
    <property type="entry name" value="Vaccinia Virus protein VP39"/>
    <property type="match status" value="1"/>
</dbReference>
<keyword evidence="2" id="KW-1185">Reference proteome</keyword>
<proteinExistence type="predicted"/>
<reference evidence="1 2" key="1">
    <citation type="journal article" date="2019" name="Nat. Ecol. Evol.">
        <title>Megaphylogeny resolves global patterns of mushroom evolution.</title>
        <authorList>
            <person name="Varga T."/>
            <person name="Krizsan K."/>
            <person name="Foldi C."/>
            <person name="Dima B."/>
            <person name="Sanchez-Garcia M."/>
            <person name="Sanchez-Ramirez S."/>
            <person name="Szollosi G.J."/>
            <person name="Szarkandi J.G."/>
            <person name="Papp V."/>
            <person name="Albert L."/>
            <person name="Andreopoulos W."/>
            <person name="Angelini C."/>
            <person name="Antonin V."/>
            <person name="Barry K.W."/>
            <person name="Bougher N.L."/>
            <person name="Buchanan P."/>
            <person name="Buyck B."/>
            <person name="Bense V."/>
            <person name="Catcheside P."/>
            <person name="Chovatia M."/>
            <person name="Cooper J."/>
            <person name="Damon W."/>
            <person name="Desjardin D."/>
            <person name="Finy P."/>
            <person name="Geml J."/>
            <person name="Haridas S."/>
            <person name="Hughes K."/>
            <person name="Justo A."/>
            <person name="Karasinski D."/>
            <person name="Kautmanova I."/>
            <person name="Kiss B."/>
            <person name="Kocsube S."/>
            <person name="Kotiranta H."/>
            <person name="LaButti K.M."/>
            <person name="Lechner B.E."/>
            <person name="Liimatainen K."/>
            <person name="Lipzen A."/>
            <person name="Lukacs Z."/>
            <person name="Mihaltcheva S."/>
            <person name="Morgado L.N."/>
            <person name="Niskanen T."/>
            <person name="Noordeloos M.E."/>
            <person name="Ohm R.A."/>
            <person name="Ortiz-Santana B."/>
            <person name="Ovrebo C."/>
            <person name="Racz N."/>
            <person name="Riley R."/>
            <person name="Savchenko A."/>
            <person name="Shiryaev A."/>
            <person name="Soop K."/>
            <person name="Spirin V."/>
            <person name="Szebenyi C."/>
            <person name="Tomsovsky M."/>
            <person name="Tulloss R.E."/>
            <person name="Uehling J."/>
            <person name="Grigoriev I.V."/>
            <person name="Vagvolgyi C."/>
            <person name="Papp T."/>
            <person name="Martin F.M."/>
            <person name="Miettinen O."/>
            <person name="Hibbett D.S."/>
            <person name="Nagy L.G."/>
        </authorList>
    </citation>
    <scope>NUCLEOTIDE SEQUENCE [LARGE SCALE GENOMIC DNA]</scope>
    <source>
        <strain evidence="1 2">OMC1185</strain>
    </source>
</reference>
<dbReference type="Pfam" id="PF10294">
    <property type="entry name" value="Methyltransf_16"/>
    <property type="match status" value="1"/>
</dbReference>
<protein>
    <submittedName>
        <fullName evidence="1">Uncharacterized protein</fullName>
    </submittedName>
</protein>
<dbReference type="GO" id="GO:0008757">
    <property type="term" value="F:S-adenosylmethionine-dependent methyltransferase activity"/>
    <property type="evidence" value="ECO:0007669"/>
    <property type="project" value="UniProtKB-ARBA"/>
</dbReference>
<feature type="non-terminal residue" evidence="1">
    <location>
        <position position="381"/>
    </location>
</feature>
<dbReference type="STRING" id="5364.A0A5C3N4S6"/>
<name>A0A5C3N4S6_9AGAM</name>
<evidence type="ECO:0000313" key="1">
    <source>
        <dbReference type="EMBL" id="TFK52015.1"/>
    </source>
</evidence>
<dbReference type="InterPro" id="IPR029063">
    <property type="entry name" value="SAM-dependent_MTases_sf"/>
</dbReference>
<dbReference type="PANTHER" id="PTHR14614">
    <property type="entry name" value="HEPATOCELLULAR CARCINOMA-ASSOCIATED ANTIGEN"/>
    <property type="match status" value="1"/>
</dbReference>
<dbReference type="Proteomes" id="UP000305948">
    <property type="component" value="Unassembled WGS sequence"/>
</dbReference>
<sequence>MFFYLSFLRPPPVQVPSGPVSITPQISNDLRTELCEGVQDIFYSWCPVSNAKSESTYPKGLSGIRPMKLTTWRSDSAYKELSVPPPPGIRDGQTWRLMLTAQAQGGPVISLNNERLGSSIFPVLSMPILFSARSIREKSKQEQIERIYRFSVPSQIEQAVMVIREQTSFDLDKKIWDSGIGLSGWMVDLFSGQVAPTPLVEEIKTALGDPDACNFVELGAGTGIVSLVLGALRARPDSSEKTNRILTTDLPSAMPPLSQNIAANFQLFTSTADTRPEAIVLDWDDENLPEEVLSLNGGIEVILMADVAYNTSSFRSLVRTLSSLIKFSSTESKNPMILLGYKERDPGERSLWEMARDIGVRFEKVGERAGAGGAPVEIWVG</sequence>
<dbReference type="SUPFAM" id="SSF53335">
    <property type="entry name" value="S-adenosyl-L-methionine-dependent methyltransferases"/>
    <property type="match status" value="1"/>
</dbReference>
<accession>A0A5C3N4S6</accession>
<dbReference type="OrthoDB" id="413520at2759"/>
<dbReference type="GO" id="GO:0005634">
    <property type="term" value="C:nucleus"/>
    <property type="evidence" value="ECO:0007669"/>
    <property type="project" value="TreeGrafter"/>
</dbReference>
<dbReference type="EMBL" id="ML213510">
    <property type="protein sequence ID" value="TFK52015.1"/>
    <property type="molecule type" value="Genomic_DNA"/>
</dbReference>
<dbReference type="AlphaFoldDB" id="A0A5C3N4S6"/>
<dbReference type="PANTHER" id="PTHR14614:SF162">
    <property type="entry name" value="EXPRESSED PROTEIN"/>
    <property type="match status" value="1"/>
</dbReference>
<dbReference type="InterPro" id="IPR019410">
    <property type="entry name" value="Methyltransf_16"/>
</dbReference>
<gene>
    <name evidence="1" type="ORF">OE88DRAFT_1602605</name>
</gene>
<organism evidence="1 2">
    <name type="scientific">Heliocybe sulcata</name>
    <dbReference type="NCBI Taxonomy" id="5364"/>
    <lineage>
        <taxon>Eukaryota</taxon>
        <taxon>Fungi</taxon>
        <taxon>Dikarya</taxon>
        <taxon>Basidiomycota</taxon>
        <taxon>Agaricomycotina</taxon>
        <taxon>Agaricomycetes</taxon>
        <taxon>Gloeophyllales</taxon>
        <taxon>Gloeophyllaceae</taxon>
        <taxon>Heliocybe</taxon>
    </lineage>
</organism>